<dbReference type="PANTHER" id="PTHR20974">
    <property type="entry name" value="UPF0585 PROTEIN CG18661"/>
    <property type="match status" value="1"/>
</dbReference>
<accession>A0A3B0XPD8</accession>
<protein>
    <recommendedName>
        <fullName evidence="2">SAM-dependent methyltransferase</fullName>
    </recommendedName>
</protein>
<proteinExistence type="predicted"/>
<organism evidence="1">
    <name type="scientific">hydrothermal vent metagenome</name>
    <dbReference type="NCBI Taxonomy" id="652676"/>
    <lineage>
        <taxon>unclassified sequences</taxon>
        <taxon>metagenomes</taxon>
        <taxon>ecological metagenomes</taxon>
    </lineage>
</organism>
<dbReference type="EMBL" id="UOFG01000243">
    <property type="protein sequence ID" value="VAW65032.1"/>
    <property type="molecule type" value="Genomic_DNA"/>
</dbReference>
<sequence>MSKPYAESCAQNQQVILDVLKTLFAQAGDVLEIGSGTGQHAVFFTQHMPHLNWQPGDLEAEHVGMKKWFDEVEHNRINSPLILDVDMPAWAVGQRDYVFTANTTHIISAAQAEKMLKHVGACLKSEGLFAQYGPFNYNGKYTSQSNANFDVWLKQRNPNSCIKDFETIQTLAEQNGMSLFKDIEMPANNRILVWEKRKL</sequence>
<reference evidence="1" key="1">
    <citation type="submission" date="2018-06" db="EMBL/GenBank/DDBJ databases">
        <authorList>
            <person name="Zhirakovskaya E."/>
        </authorList>
    </citation>
    <scope>NUCLEOTIDE SEQUENCE</scope>
</reference>
<dbReference type="InterPro" id="IPR029063">
    <property type="entry name" value="SAM-dependent_MTases_sf"/>
</dbReference>
<dbReference type="SUPFAM" id="SSF53335">
    <property type="entry name" value="S-adenosyl-L-methionine-dependent methyltransferases"/>
    <property type="match status" value="1"/>
</dbReference>
<dbReference type="PANTHER" id="PTHR20974:SF0">
    <property type="entry name" value="UPF0585 PROTEIN CG18661"/>
    <property type="match status" value="1"/>
</dbReference>
<gene>
    <name evidence="1" type="ORF">MNBD_GAMMA11-2061</name>
</gene>
<dbReference type="InterPro" id="IPR010342">
    <property type="entry name" value="DUF938"/>
</dbReference>
<name>A0A3B0XPD8_9ZZZZ</name>
<dbReference type="Pfam" id="PF06080">
    <property type="entry name" value="DUF938"/>
    <property type="match status" value="1"/>
</dbReference>
<evidence type="ECO:0000313" key="1">
    <source>
        <dbReference type="EMBL" id="VAW65032.1"/>
    </source>
</evidence>
<dbReference type="AlphaFoldDB" id="A0A3B0XPD8"/>
<evidence type="ECO:0008006" key="2">
    <source>
        <dbReference type="Google" id="ProtNLM"/>
    </source>
</evidence>
<dbReference type="Gene3D" id="3.40.50.150">
    <property type="entry name" value="Vaccinia Virus protein VP39"/>
    <property type="match status" value="1"/>
</dbReference>